<reference evidence="2 3" key="1">
    <citation type="submission" date="2019-09" db="EMBL/GenBank/DDBJ databases">
        <authorList>
            <person name="Depoorter E."/>
        </authorList>
    </citation>
    <scope>NUCLEOTIDE SEQUENCE [LARGE SCALE GENOMIC DNA]</scope>
    <source>
        <strain evidence="2">LMG 6863</strain>
    </source>
</reference>
<organism evidence="2 3">
    <name type="scientific">Burkholderia lata (strain ATCC 17760 / DSM 23089 / LMG 22485 / NCIMB 9086 / R18194 / 383)</name>
    <dbReference type="NCBI Taxonomy" id="482957"/>
    <lineage>
        <taxon>Bacteria</taxon>
        <taxon>Pseudomonadati</taxon>
        <taxon>Pseudomonadota</taxon>
        <taxon>Betaproteobacteria</taxon>
        <taxon>Burkholderiales</taxon>
        <taxon>Burkholderiaceae</taxon>
        <taxon>Burkholderia</taxon>
        <taxon>Burkholderia cepacia complex</taxon>
    </lineage>
</organism>
<feature type="transmembrane region" description="Helical" evidence="1">
    <location>
        <begin position="138"/>
        <end position="168"/>
    </location>
</feature>
<keyword evidence="1" id="KW-1133">Transmembrane helix</keyword>
<feature type="transmembrane region" description="Helical" evidence="1">
    <location>
        <begin position="188"/>
        <end position="210"/>
    </location>
</feature>
<keyword evidence="1" id="KW-0472">Membrane</keyword>
<evidence type="ECO:0000256" key="1">
    <source>
        <dbReference type="SAM" id="Phobius"/>
    </source>
</evidence>
<gene>
    <name evidence="2" type="ORF">BLA6863_01938</name>
</gene>
<feature type="transmembrane region" description="Helical" evidence="1">
    <location>
        <begin position="335"/>
        <end position="354"/>
    </location>
</feature>
<proteinExistence type="predicted"/>
<evidence type="ECO:0000313" key="2">
    <source>
        <dbReference type="EMBL" id="VWB43309.1"/>
    </source>
</evidence>
<sequence>MKRPTLKACIVGTWQDAWRAVGQMPDQHVLMLVVLVAIFFVEHVAMRAARASYPDHAVLSALLKSRSFKSFIVDASNFANVLLVVPLTRYVLLGNASSALKVPRKIYIRYFLHWVLYVSVQSFITWSISALHTSPKPLVALTGFITILVLAVVLTHFLLCYLLIFPLVALELPLQWKAVWFDMSGQRWSAFLIFVIAGFLPAFLLGVPIFNAPLFHAAPLPIQVVVKAALKVVEISLGAVATAWIYRRCVSRSDDAPEVLTADGKPVAEAMPERRGRSFWQLDRSTASRRPDKGLQANSDRTLEGYRARNAEWLLPLGLYGVLVLSSNSGGPLPIGVRLITGLVAVLLLGKACYKAARASSPSATVVAGIIMATLAWLFYAHGAQAVYMLPYPFGQSTVHLHRHWF</sequence>
<feature type="transmembrane region" description="Helical" evidence="1">
    <location>
        <begin position="70"/>
        <end position="91"/>
    </location>
</feature>
<dbReference type="EMBL" id="CABVPY010000009">
    <property type="protein sequence ID" value="VWB43309.1"/>
    <property type="molecule type" value="Genomic_DNA"/>
</dbReference>
<protein>
    <submittedName>
        <fullName evidence="2">Uncharacterized protein</fullName>
    </submittedName>
</protein>
<feature type="transmembrane region" description="Helical" evidence="1">
    <location>
        <begin position="111"/>
        <end position="131"/>
    </location>
</feature>
<keyword evidence="1" id="KW-0812">Transmembrane</keyword>
<feature type="transmembrane region" description="Helical" evidence="1">
    <location>
        <begin position="29"/>
        <end position="49"/>
    </location>
</feature>
<feature type="transmembrane region" description="Helical" evidence="1">
    <location>
        <begin position="366"/>
        <end position="388"/>
    </location>
</feature>
<evidence type="ECO:0000313" key="3">
    <source>
        <dbReference type="Proteomes" id="UP000494170"/>
    </source>
</evidence>
<dbReference type="Proteomes" id="UP000494170">
    <property type="component" value="Unassembled WGS sequence"/>
</dbReference>
<name>A0A6P2JKH1_BURL3</name>
<dbReference type="AlphaFoldDB" id="A0A6P2JKH1"/>
<accession>A0A6P2JKH1</accession>
<dbReference type="RefSeq" id="WP_174939290.1">
    <property type="nucleotide sequence ID" value="NZ_CABVPY010000009.1"/>
</dbReference>